<dbReference type="PANTHER" id="PTHR24422:SF21">
    <property type="entry name" value="CHEMOTAXIS PROTEIN METHYLTRANSFERASE 1"/>
    <property type="match status" value="1"/>
</dbReference>
<dbReference type="PRINTS" id="PR00996">
    <property type="entry name" value="CHERMTFRASE"/>
</dbReference>
<dbReference type="InterPro" id="IPR000780">
    <property type="entry name" value="CheR_MeTrfase"/>
</dbReference>
<dbReference type="InterPro" id="IPR050903">
    <property type="entry name" value="Bact_Chemotaxis_MeTrfase"/>
</dbReference>
<dbReference type="EC" id="2.1.1.80" evidence="2"/>
<dbReference type="Gene3D" id="3.40.50.150">
    <property type="entry name" value="Vaccinia Virus protein VP39"/>
    <property type="match status" value="1"/>
</dbReference>
<dbReference type="InterPro" id="IPR036804">
    <property type="entry name" value="CheR_N_sf"/>
</dbReference>
<dbReference type="InterPro" id="IPR022642">
    <property type="entry name" value="CheR_C"/>
</dbReference>
<dbReference type="PROSITE" id="PS50123">
    <property type="entry name" value="CHER"/>
    <property type="match status" value="1"/>
</dbReference>
<evidence type="ECO:0000256" key="2">
    <source>
        <dbReference type="ARBA" id="ARBA00012534"/>
    </source>
</evidence>
<evidence type="ECO:0000256" key="3">
    <source>
        <dbReference type="ARBA" id="ARBA00022603"/>
    </source>
</evidence>
<dbReference type="Gene3D" id="1.10.155.10">
    <property type="entry name" value="Chemotaxis receptor methyltransferase CheR, N-terminal domain"/>
    <property type="match status" value="1"/>
</dbReference>
<protein>
    <recommendedName>
        <fullName evidence="2">protein-glutamate O-methyltransferase</fullName>
        <ecNumber evidence="2">2.1.1.80</ecNumber>
    </recommendedName>
</protein>
<dbReference type="SMART" id="SM00138">
    <property type="entry name" value="MeTrc"/>
    <property type="match status" value="1"/>
</dbReference>
<dbReference type="Pfam" id="PF01739">
    <property type="entry name" value="CheR"/>
    <property type="match status" value="1"/>
</dbReference>
<name>A0ABS7EYH4_9PROT</name>
<gene>
    <name evidence="7" type="ORF">K1J50_02785</name>
</gene>
<comment type="catalytic activity">
    <reaction evidence="1">
        <text>L-glutamyl-[protein] + S-adenosyl-L-methionine = [protein]-L-glutamate 5-O-methyl ester + S-adenosyl-L-homocysteine</text>
        <dbReference type="Rhea" id="RHEA:24452"/>
        <dbReference type="Rhea" id="RHEA-COMP:10208"/>
        <dbReference type="Rhea" id="RHEA-COMP:10311"/>
        <dbReference type="ChEBI" id="CHEBI:29973"/>
        <dbReference type="ChEBI" id="CHEBI:57856"/>
        <dbReference type="ChEBI" id="CHEBI:59789"/>
        <dbReference type="ChEBI" id="CHEBI:82795"/>
        <dbReference type="EC" id="2.1.1.80"/>
    </reaction>
</comment>
<dbReference type="Proteomes" id="UP001519924">
    <property type="component" value="Unassembled WGS sequence"/>
</dbReference>
<evidence type="ECO:0000256" key="4">
    <source>
        <dbReference type="ARBA" id="ARBA00022679"/>
    </source>
</evidence>
<reference evidence="7 8" key="1">
    <citation type="submission" date="2021-08" db="EMBL/GenBank/DDBJ databases">
        <title>Caldovatus sediminis gen. nov., sp. nov., a moderately thermophilic bacterium isolated from a hot spring.</title>
        <authorList>
            <person name="Hu C.-J."/>
            <person name="Li W.-J."/>
            <person name="Xian W.-D."/>
        </authorList>
    </citation>
    <scope>NUCLEOTIDE SEQUENCE [LARGE SCALE GENOMIC DNA]</scope>
    <source>
        <strain evidence="7 8">SYSU G05006</strain>
    </source>
</reference>
<keyword evidence="4" id="KW-0808">Transferase</keyword>
<keyword evidence="8" id="KW-1185">Reference proteome</keyword>
<dbReference type="Pfam" id="PF03705">
    <property type="entry name" value="CheR_N"/>
    <property type="match status" value="1"/>
</dbReference>
<feature type="domain" description="CheR-type methyltransferase" evidence="6">
    <location>
        <begin position="1"/>
        <end position="263"/>
    </location>
</feature>
<keyword evidence="5" id="KW-0949">S-adenosyl-L-methionine</keyword>
<dbReference type="InterPro" id="IPR029063">
    <property type="entry name" value="SAM-dependent_MTases_sf"/>
</dbReference>
<organism evidence="7 8">
    <name type="scientific">Caldovatus aquaticus</name>
    <dbReference type="NCBI Taxonomy" id="2865671"/>
    <lineage>
        <taxon>Bacteria</taxon>
        <taxon>Pseudomonadati</taxon>
        <taxon>Pseudomonadota</taxon>
        <taxon>Alphaproteobacteria</taxon>
        <taxon>Acetobacterales</taxon>
        <taxon>Roseomonadaceae</taxon>
        <taxon>Caldovatus</taxon>
    </lineage>
</organism>
<keyword evidence="3" id="KW-0489">Methyltransferase</keyword>
<dbReference type="SUPFAM" id="SSF47757">
    <property type="entry name" value="Chemotaxis receptor methyltransferase CheR, N-terminal domain"/>
    <property type="match status" value="1"/>
</dbReference>
<dbReference type="InterPro" id="IPR022641">
    <property type="entry name" value="CheR_N"/>
</dbReference>
<evidence type="ECO:0000313" key="8">
    <source>
        <dbReference type="Proteomes" id="UP001519924"/>
    </source>
</evidence>
<dbReference type="SUPFAM" id="SSF53335">
    <property type="entry name" value="S-adenosyl-L-methionine-dependent methyltransferases"/>
    <property type="match status" value="1"/>
</dbReference>
<evidence type="ECO:0000256" key="1">
    <source>
        <dbReference type="ARBA" id="ARBA00001541"/>
    </source>
</evidence>
<evidence type="ECO:0000256" key="5">
    <source>
        <dbReference type="ARBA" id="ARBA00022691"/>
    </source>
</evidence>
<comment type="caution">
    <text evidence="7">The sequence shown here is derived from an EMBL/GenBank/DDBJ whole genome shotgun (WGS) entry which is preliminary data.</text>
</comment>
<dbReference type="PANTHER" id="PTHR24422">
    <property type="entry name" value="CHEMOTAXIS PROTEIN METHYLTRANSFERASE"/>
    <property type="match status" value="1"/>
</dbReference>
<proteinExistence type="predicted"/>
<sequence>MTRAESLGFLAALVKARSGIVLTPDKAYMLETRLAPLLARTGLASLDALAARLRGGASAATEALAREVVEALTTHESSFFRDGWPFDHLRQMLPRLAAARPAGQPLRIWSAACSTGQEAYSVAMLAADPATWRGAAPPRIEILGTDIAREVLARAREGLYSQFEVQRGLPVQLLVRHFRPEGDGRWRIAPELRAVVRFEEFNLLSDPRPLGRFDVILCRNVLIYFDAPTKTAVLEALAGQLAPDGVLYLGGAETVLGLTDRFRPIPGERTAYAPVPPAAAGPGTWAPGAPAPAGRMAGVPAAG</sequence>
<evidence type="ECO:0000259" key="6">
    <source>
        <dbReference type="PROSITE" id="PS50123"/>
    </source>
</evidence>
<dbReference type="RefSeq" id="WP_220115902.1">
    <property type="nucleotide sequence ID" value="NZ_JAHZUY010000003.1"/>
</dbReference>
<accession>A0ABS7EYH4</accession>
<dbReference type="EMBL" id="JAHZUY010000003">
    <property type="protein sequence ID" value="MBW8268404.1"/>
    <property type="molecule type" value="Genomic_DNA"/>
</dbReference>
<evidence type="ECO:0000313" key="7">
    <source>
        <dbReference type="EMBL" id="MBW8268404.1"/>
    </source>
</evidence>